<reference evidence="1" key="1">
    <citation type="submission" date="2021-03" db="EMBL/GenBank/DDBJ databases">
        <title>Draft genome sequence of rust myrtle Austropuccinia psidii MF-1, a brazilian biotype.</title>
        <authorList>
            <person name="Quecine M.C."/>
            <person name="Pachon D.M.R."/>
            <person name="Bonatelli M.L."/>
            <person name="Correr F.H."/>
            <person name="Franceschini L.M."/>
            <person name="Leite T.F."/>
            <person name="Margarido G.R.A."/>
            <person name="Almeida C.A."/>
            <person name="Ferrarezi J.A."/>
            <person name="Labate C.A."/>
        </authorList>
    </citation>
    <scope>NUCLEOTIDE SEQUENCE</scope>
    <source>
        <strain evidence="1">MF-1</strain>
    </source>
</reference>
<dbReference type="InterPro" id="IPR050951">
    <property type="entry name" value="Retrovirus_Pol_polyprotein"/>
</dbReference>
<comment type="caution">
    <text evidence="1">The sequence shown here is derived from an EMBL/GenBank/DDBJ whole genome shotgun (WGS) entry which is preliminary data.</text>
</comment>
<keyword evidence="2" id="KW-1185">Reference proteome</keyword>
<dbReference type="PANTHER" id="PTHR37984:SF5">
    <property type="entry name" value="PROTEIN NYNRIN-LIKE"/>
    <property type="match status" value="1"/>
</dbReference>
<dbReference type="SUPFAM" id="SSF53098">
    <property type="entry name" value="Ribonuclease H-like"/>
    <property type="match status" value="1"/>
</dbReference>
<dbReference type="InterPro" id="IPR036397">
    <property type="entry name" value="RNaseH_sf"/>
</dbReference>
<gene>
    <name evidence="1" type="ORF">O181_027352</name>
</gene>
<evidence type="ECO:0000313" key="2">
    <source>
        <dbReference type="Proteomes" id="UP000765509"/>
    </source>
</evidence>
<name>A0A9Q3CSG6_9BASI</name>
<evidence type="ECO:0000313" key="1">
    <source>
        <dbReference type="EMBL" id="MBW0487637.1"/>
    </source>
</evidence>
<dbReference type="Gene3D" id="3.30.420.10">
    <property type="entry name" value="Ribonuclease H-like superfamily/Ribonuclease H"/>
    <property type="match status" value="1"/>
</dbReference>
<dbReference type="OrthoDB" id="5592268at2759"/>
<dbReference type="GO" id="GO:0003676">
    <property type="term" value="F:nucleic acid binding"/>
    <property type="evidence" value="ECO:0007669"/>
    <property type="project" value="InterPro"/>
</dbReference>
<sequence length="142" mass="16315">MTAPSQDICLRREKRKDKDLYMVANVADYSETWDRCQKANKSTGKILGNMIKFQDPRKPWEISHMDWVTGLPPGDDRSNNACLVIADRFSKTPIFLQCHKVYTAMDTALPIWDIVISWTGTFTNIISKRDPKLTSELLTNPH</sequence>
<organism evidence="1 2">
    <name type="scientific">Austropuccinia psidii MF-1</name>
    <dbReference type="NCBI Taxonomy" id="1389203"/>
    <lineage>
        <taxon>Eukaryota</taxon>
        <taxon>Fungi</taxon>
        <taxon>Dikarya</taxon>
        <taxon>Basidiomycota</taxon>
        <taxon>Pucciniomycotina</taxon>
        <taxon>Pucciniomycetes</taxon>
        <taxon>Pucciniales</taxon>
        <taxon>Sphaerophragmiaceae</taxon>
        <taxon>Austropuccinia</taxon>
    </lineage>
</organism>
<dbReference type="PANTHER" id="PTHR37984">
    <property type="entry name" value="PROTEIN CBG26694"/>
    <property type="match status" value="1"/>
</dbReference>
<dbReference type="InterPro" id="IPR012337">
    <property type="entry name" value="RNaseH-like_sf"/>
</dbReference>
<dbReference type="EMBL" id="AVOT02009222">
    <property type="protein sequence ID" value="MBW0487637.1"/>
    <property type="molecule type" value="Genomic_DNA"/>
</dbReference>
<dbReference type="Proteomes" id="UP000765509">
    <property type="component" value="Unassembled WGS sequence"/>
</dbReference>
<protein>
    <submittedName>
        <fullName evidence="1">Uncharacterized protein</fullName>
    </submittedName>
</protein>
<dbReference type="AlphaFoldDB" id="A0A9Q3CSG6"/>
<accession>A0A9Q3CSG6</accession>
<proteinExistence type="predicted"/>